<dbReference type="Proteomes" id="UP001152607">
    <property type="component" value="Unassembled WGS sequence"/>
</dbReference>
<dbReference type="EMBL" id="CAOQHR010000001">
    <property type="protein sequence ID" value="CAI6231612.1"/>
    <property type="molecule type" value="Genomic_DNA"/>
</dbReference>
<keyword evidence="4" id="KW-1185">Reference proteome</keyword>
<evidence type="ECO:0000256" key="2">
    <source>
        <dbReference type="SAM" id="SignalP"/>
    </source>
</evidence>
<organism evidence="3 4">
    <name type="scientific">Periconia digitata</name>
    <dbReference type="NCBI Taxonomy" id="1303443"/>
    <lineage>
        <taxon>Eukaryota</taxon>
        <taxon>Fungi</taxon>
        <taxon>Dikarya</taxon>
        <taxon>Ascomycota</taxon>
        <taxon>Pezizomycotina</taxon>
        <taxon>Dothideomycetes</taxon>
        <taxon>Pleosporomycetidae</taxon>
        <taxon>Pleosporales</taxon>
        <taxon>Massarineae</taxon>
        <taxon>Periconiaceae</taxon>
        <taxon>Periconia</taxon>
    </lineage>
</organism>
<gene>
    <name evidence="3" type="ORF">PDIGIT_LOCUS237</name>
</gene>
<keyword evidence="1" id="KW-1133">Transmembrane helix</keyword>
<reference evidence="3" key="1">
    <citation type="submission" date="2023-01" db="EMBL/GenBank/DDBJ databases">
        <authorList>
            <person name="Van Ghelder C."/>
            <person name="Rancurel C."/>
        </authorList>
    </citation>
    <scope>NUCLEOTIDE SEQUENCE</scope>
    <source>
        <strain evidence="3">CNCM I-4278</strain>
    </source>
</reference>
<feature type="transmembrane region" description="Helical" evidence="1">
    <location>
        <begin position="59"/>
        <end position="82"/>
    </location>
</feature>
<accession>A0A9W4U2L7</accession>
<evidence type="ECO:0000313" key="3">
    <source>
        <dbReference type="EMBL" id="CAI6231612.1"/>
    </source>
</evidence>
<sequence>MYAMFFALLFALLSSLAQAAEHNSTLVHTASNYTMPAAKAMETPEGGVEDITPAKNTQVIMGGIIVGLIVIAGLISICFATYQRRRDAKRGICHAEGQPAEQA</sequence>
<dbReference type="AlphaFoldDB" id="A0A9W4U2L7"/>
<protein>
    <submittedName>
        <fullName evidence="3">Uncharacterized protein</fullName>
    </submittedName>
</protein>
<keyword evidence="1" id="KW-0812">Transmembrane</keyword>
<comment type="caution">
    <text evidence="3">The sequence shown here is derived from an EMBL/GenBank/DDBJ whole genome shotgun (WGS) entry which is preliminary data.</text>
</comment>
<feature type="chain" id="PRO_5040973378" evidence="2">
    <location>
        <begin position="20"/>
        <end position="103"/>
    </location>
</feature>
<proteinExistence type="predicted"/>
<name>A0A9W4U2L7_9PLEO</name>
<keyword evidence="1" id="KW-0472">Membrane</keyword>
<keyword evidence="2" id="KW-0732">Signal</keyword>
<feature type="signal peptide" evidence="2">
    <location>
        <begin position="1"/>
        <end position="19"/>
    </location>
</feature>
<evidence type="ECO:0000256" key="1">
    <source>
        <dbReference type="SAM" id="Phobius"/>
    </source>
</evidence>
<evidence type="ECO:0000313" key="4">
    <source>
        <dbReference type="Proteomes" id="UP001152607"/>
    </source>
</evidence>